<evidence type="ECO:0000313" key="2">
    <source>
        <dbReference type="WBParaSite" id="ES5_v2.g22469.t1"/>
    </source>
</evidence>
<reference evidence="2" key="1">
    <citation type="submission" date="2022-11" db="UniProtKB">
        <authorList>
            <consortium name="WormBaseParasite"/>
        </authorList>
    </citation>
    <scope>IDENTIFICATION</scope>
</reference>
<name>A0AC34FZH4_9BILA</name>
<protein>
    <submittedName>
        <fullName evidence="2">C2H2-type domain-containing protein</fullName>
    </submittedName>
</protein>
<dbReference type="WBParaSite" id="ES5_v2.g22469.t1">
    <property type="protein sequence ID" value="ES5_v2.g22469.t1"/>
    <property type="gene ID" value="ES5_v2.g22469"/>
</dbReference>
<sequence>MAPDNPQLLLEQLSNKSKVESKISKQVDNLLEQVSMQYLVAANDRERNEVLSQIANSFPLNTLQNYFPFLTRNRYSKARKTAALRTIMWITVGLPFGSQKVKYSSGEKVEIPNTIRKHTANELCLMFDSLMIEIGRPDVKLSRSLKFKLIKICKASKRIATQCVDYYAFEMLQLLLENVSKNNSVEESWTKETKYLLQQAEHYLKTDYRIHIKLYSRCADHCITFALSDPNNKKYSSIKCSEIKHHEHEHDLKCERCLYFPEVIRKIQSKLDELFSNLDGNSDLSDKLLEFKDIVDQCETKIENLKMHILRSVLSDMERASMIENLKEGEAFITMDYAQKFIPRKSNQPQRDYYAQKGLSWHMSHVFAVVKNTLVQHSVTHLMGFEKQSAKSVITITRDLLEKLKFWQINVVTFRSDNASNYRNIDLMINLFAMSMDIGIRIKRYSFSEVQNGKASGDMETSRHKRRMRNSLDAGNNIETPDAMYNSLQYGTHPLCAATIVIASVNGPDCESKKSLNGITKISDFVFDYENKRIRFWQHFNIGRGETIDFQEYKSLILNAELKIYKETTNTPDTQNYIFWRSSQVAASESTKESTANIPNETDENIQIDPEEDYINPSKLAIFFCPENGCQKSFKTYGYLDRHIRIGRHLFVPERCTVQDYALNAYRQCIEGASASVSLPQLPELLENLASADETNLKQGWAIRERATRVLYTPDMKAFLDKEFETSQSKNQRINPKIVQEKMAEFKTVNGKSRFKVAERLTSIQIGRYFAAKLKKLREEIDDTDAFDDDLLHDEPMFSDIFEAIFDEIDWSTLIPPGKEEGEWDDSEEEEEIQKKKTPKKTTPKTPNKVKQQKTPTPKENQQPS</sequence>
<proteinExistence type="predicted"/>
<organism evidence="1 2">
    <name type="scientific">Panagrolaimus sp. ES5</name>
    <dbReference type="NCBI Taxonomy" id="591445"/>
    <lineage>
        <taxon>Eukaryota</taxon>
        <taxon>Metazoa</taxon>
        <taxon>Ecdysozoa</taxon>
        <taxon>Nematoda</taxon>
        <taxon>Chromadorea</taxon>
        <taxon>Rhabditida</taxon>
        <taxon>Tylenchina</taxon>
        <taxon>Panagrolaimomorpha</taxon>
        <taxon>Panagrolaimoidea</taxon>
        <taxon>Panagrolaimidae</taxon>
        <taxon>Panagrolaimus</taxon>
    </lineage>
</organism>
<evidence type="ECO:0000313" key="1">
    <source>
        <dbReference type="Proteomes" id="UP000887579"/>
    </source>
</evidence>
<dbReference type="Proteomes" id="UP000887579">
    <property type="component" value="Unplaced"/>
</dbReference>
<accession>A0AC34FZH4</accession>